<dbReference type="GO" id="GO:0005524">
    <property type="term" value="F:ATP binding"/>
    <property type="evidence" value="ECO:0007669"/>
    <property type="project" value="UniProtKB-KW"/>
</dbReference>
<evidence type="ECO:0000256" key="5">
    <source>
        <dbReference type="ARBA" id="ARBA00022598"/>
    </source>
</evidence>
<dbReference type="PRINTS" id="PR00099">
    <property type="entry name" value="CPSGATASE"/>
</dbReference>
<dbReference type="PANTHER" id="PTHR43418">
    <property type="entry name" value="MULTIFUNCTIONAL TRYPTOPHAN BIOSYNTHESIS PROTEIN-RELATED"/>
    <property type="match status" value="1"/>
</dbReference>
<dbReference type="InterPro" id="IPR002474">
    <property type="entry name" value="CarbamoylP_synth_ssu_N"/>
</dbReference>
<accession>A0A098E9U6</accession>
<dbReference type="CDD" id="cd01744">
    <property type="entry name" value="GATase1_CPSase"/>
    <property type="match status" value="1"/>
</dbReference>
<proteinExistence type="inferred from homology"/>
<dbReference type="Gene3D" id="3.50.30.20">
    <property type="entry name" value="Carbamoyl-phosphate synthase small subunit, N-terminal domain"/>
    <property type="match status" value="1"/>
</dbReference>
<evidence type="ECO:0000256" key="4">
    <source>
        <dbReference type="ARBA" id="ARBA00012738"/>
    </source>
</evidence>
<evidence type="ECO:0000256" key="1">
    <source>
        <dbReference type="ARBA" id="ARBA00004812"/>
    </source>
</evidence>
<dbReference type="InterPro" id="IPR036480">
    <property type="entry name" value="CarbP_synth_ssu_N_sf"/>
</dbReference>
<dbReference type="PRINTS" id="PR00096">
    <property type="entry name" value="GATASE"/>
</dbReference>
<dbReference type="Pfam" id="PF00988">
    <property type="entry name" value="CPSase_sm_chain"/>
    <property type="match status" value="1"/>
</dbReference>
<keyword evidence="9" id="KW-0665">Pyrimidine biosynthesis</keyword>
<comment type="catalytic activity">
    <reaction evidence="12">
        <text>L-glutamine + H2O = L-glutamate + NH4(+)</text>
        <dbReference type="Rhea" id="RHEA:15889"/>
        <dbReference type="ChEBI" id="CHEBI:15377"/>
        <dbReference type="ChEBI" id="CHEBI:28938"/>
        <dbReference type="ChEBI" id="CHEBI:29985"/>
        <dbReference type="ChEBI" id="CHEBI:58359"/>
    </reaction>
</comment>
<keyword evidence="6" id="KW-0547">Nucleotide-binding</keyword>
<dbReference type="InterPro" id="IPR029062">
    <property type="entry name" value="Class_I_gatase-like"/>
</dbReference>
<comment type="similarity">
    <text evidence="3">Belongs to the CarA family.</text>
</comment>
<organism evidence="14">
    <name type="scientific">groundwater metagenome</name>
    <dbReference type="NCBI Taxonomy" id="717931"/>
    <lineage>
        <taxon>unclassified sequences</taxon>
        <taxon>metagenomes</taxon>
        <taxon>ecological metagenomes</taxon>
    </lineage>
</organism>
<dbReference type="SUPFAM" id="SSF52317">
    <property type="entry name" value="Class I glutamine amidotransferase-like"/>
    <property type="match status" value="1"/>
</dbReference>
<dbReference type="InterPro" id="IPR017926">
    <property type="entry name" value="GATASE"/>
</dbReference>
<comment type="pathway">
    <text evidence="1">Pyrimidine metabolism; UMP biosynthesis via de novo pathway; (S)-dihydroorotate from bicarbonate: step 1/3.</text>
</comment>
<dbReference type="InterPro" id="IPR035686">
    <property type="entry name" value="CPSase_GATase1"/>
</dbReference>
<keyword evidence="8" id="KW-0315">Glutamine amidotransferase</keyword>
<dbReference type="FunFam" id="3.50.30.20:FF:000001">
    <property type="entry name" value="Carbamoyl-phosphate synthase small chain"/>
    <property type="match status" value="1"/>
</dbReference>
<evidence type="ECO:0000313" key="14">
    <source>
        <dbReference type="EMBL" id="CEG12294.1"/>
    </source>
</evidence>
<dbReference type="EC" id="6.3.5.5" evidence="4"/>
<evidence type="ECO:0000256" key="12">
    <source>
        <dbReference type="ARBA" id="ARBA00049285"/>
    </source>
</evidence>
<evidence type="ECO:0000256" key="3">
    <source>
        <dbReference type="ARBA" id="ARBA00007800"/>
    </source>
</evidence>
<sequence>MSDSDAVLVLADGTVIKGSGFGCSGNKEGEVVFNTSMTGYQEALSDPSYKHQILTFTYPLIGNYGINEADFESNNIHVSGVVVKEACKKPFHTFMKKSVGKFFEQHNITGIEGVDTRALTRKLRNFGVMNGILKFPYDEGEIEELKEKAKEIGSISEYDLVSMVTIKEPKIYNVKWAKKTVVMIDCGEKESIAKNITERNLNLIKVPANFSAAQIFAYSPDGIIISNGPGDPKKANYVIKTVQELIKEKIPIFGICLGHQILALASGADTYKLKFGHRGGNQPVKDLRTGRCYITSQNHGFAVNVESAKYANLEVTQINLNDGSVEGVRSKDSKMFSVQYHPEAHPGPYCLGHIFDEFKNML</sequence>
<protein>
    <recommendedName>
        <fullName evidence="4">carbamoyl-phosphate synthase (glutamine-hydrolyzing)</fullName>
        <ecNumber evidence="4">6.3.5.5</ecNumber>
    </recommendedName>
    <alternativeName>
        <fullName evidence="10">Arginine-specific carbamoyl phosphate synthetase, glutamine chain</fullName>
    </alternativeName>
</protein>
<dbReference type="GO" id="GO:0006541">
    <property type="term" value="P:glutamine metabolic process"/>
    <property type="evidence" value="ECO:0007669"/>
    <property type="project" value="InterPro"/>
</dbReference>
<comment type="catalytic activity">
    <reaction evidence="11">
        <text>hydrogencarbonate + L-glutamine + 2 ATP + H2O = carbamoyl phosphate + L-glutamate + 2 ADP + phosphate + 2 H(+)</text>
        <dbReference type="Rhea" id="RHEA:18633"/>
        <dbReference type="ChEBI" id="CHEBI:15377"/>
        <dbReference type="ChEBI" id="CHEBI:15378"/>
        <dbReference type="ChEBI" id="CHEBI:17544"/>
        <dbReference type="ChEBI" id="CHEBI:29985"/>
        <dbReference type="ChEBI" id="CHEBI:30616"/>
        <dbReference type="ChEBI" id="CHEBI:43474"/>
        <dbReference type="ChEBI" id="CHEBI:58228"/>
        <dbReference type="ChEBI" id="CHEBI:58359"/>
        <dbReference type="ChEBI" id="CHEBI:456216"/>
        <dbReference type="EC" id="6.3.5.5"/>
    </reaction>
</comment>
<dbReference type="SMART" id="SM01097">
    <property type="entry name" value="CPSase_sm_chain"/>
    <property type="match status" value="1"/>
</dbReference>
<dbReference type="GO" id="GO:0004359">
    <property type="term" value="F:glutaminase activity"/>
    <property type="evidence" value="ECO:0007669"/>
    <property type="project" value="RHEA"/>
</dbReference>
<dbReference type="InterPro" id="IPR006274">
    <property type="entry name" value="CarbamoylP_synth_ssu"/>
</dbReference>
<evidence type="ECO:0000256" key="8">
    <source>
        <dbReference type="ARBA" id="ARBA00022962"/>
    </source>
</evidence>
<dbReference type="HAMAP" id="MF_01209">
    <property type="entry name" value="CPSase_S_chain"/>
    <property type="match status" value="1"/>
</dbReference>
<dbReference type="GO" id="GO:0004088">
    <property type="term" value="F:carbamoyl-phosphate synthase (glutamine-hydrolyzing) activity"/>
    <property type="evidence" value="ECO:0007669"/>
    <property type="project" value="UniProtKB-EC"/>
</dbReference>
<evidence type="ECO:0000256" key="10">
    <source>
        <dbReference type="ARBA" id="ARBA00044340"/>
    </source>
</evidence>
<feature type="domain" description="Carbamoyl-phosphate synthase small subunit N-terminal" evidence="13">
    <location>
        <begin position="4"/>
        <end position="134"/>
    </location>
</feature>
<dbReference type="GO" id="GO:0006207">
    <property type="term" value="P:'de novo' pyrimidine nucleobase biosynthetic process"/>
    <property type="evidence" value="ECO:0007669"/>
    <property type="project" value="InterPro"/>
</dbReference>
<dbReference type="SUPFAM" id="SSF52021">
    <property type="entry name" value="Carbamoyl phosphate synthetase, small subunit N-terminal domain"/>
    <property type="match status" value="1"/>
</dbReference>
<dbReference type="PRINTS" id="PR00097">
    <property type="entry name" value="ANTSNTHASEII"/>
</dbReference>
<gene>
    <name evidence="14" type="primary">carA</name>
    <name evidence="14" type="ORF">MSIBF_A2100003</name>
</gene>
<keyword evidence="5 14" id="KW-0436">Ligase</keyword>
<evidence type="ECO:0000256" key="11">
    <source>
        <dbReference type="ARBA" id="ARBA00048816"/>
    </source>
</evidence>
<evidence type="ECO:0000256" key="6">
    <source>
        <dbReference type="ARBA" id="ARBA00022741"/>
    </source>
</evidence>
<dbReference type="InterPro" id="IPR050472">
    <property type="entry name" value="Anth_synth/Amidotransfase"/>
</dbReference>
<keyword evidence="7" id="KW-0067">ATP-binding</keyword>
<dbReference type="AlphaFoldDB" id="A0A098E9U6"/>
<evidence type="ECO:0000259" key="13">
    <source>
        <dbReference type="SMART" id="SM01097"/>
    </source>
</evidence>
<dbReference type="EMBL" id="CCXY01000125">
    <property type="protein sequence ID" value="CEG12294.1"/>
    <property type="molecule type" value="Genomic_DNA"/>
</dbReference>
<dbReference type="NCBIfam" id="NF009475">
    <property type="entry name" value="PRK12838.1"/>
    <property type="match status" value="1"/>
</dbReference>
<dbReference type="GO" id="GO:0006221">
    <property type="term" value="P:pyrimidine nucleotide biosynthetic process"/>
    <property type="evidence" value="ECO:0007669"/>
    <property type="project" value="UniProtKB-KW"/>
</dbReference>
<name>A0A098E9U6_9ZZZZ</name>
<evidence type="ECO:0000256" key="7">
    <source>
        <dbReference type="ARBA" id="ARBA00022840"/>
    </source>
</evidence>
<dbReference type="PROSITE" id="PS51273">
    <property type="entry name" value="GATASE_TYPE_1"/>
    <property type="match status" value="1"/>
</dbReference>
<reference evidence="14" key="1">
    <citation type="submission" date="2014-09" db="EMBL/GenBank/DDBJ databases">
        <authorList>
            <person name="Probst J Alexander"/>
        </authorList>
    </citation>
    <scope>NUCLEOTIDE SEQUENCE</scope>
</reference>
<evidence type="ECO:0000256" key="9">
    <source>
        <dbReference type="ARBA" id="ARBA00022975"/>
    </source>
</evidence>
<evidence type="ECO:0000256" key="2">
    <source>
        <dbReference type="ARBA" id="ARBA00005077"/>
    </source>
</evidence>
<dbReference type="Gene3D" id="3.40.50.880">
    <property type="match status" value="1"/>
</dbReference>
<dbReference type="PANTHER" id="PTHR43418:SF7">
    <property type="entry name" value="CARBAMOYL-PHOSPHATE SYNTHASE SMALL CHAIN"/>
    <property type="match status" value="1"/>
</dbReference>
<dbReference type="Pfam" id="PF00117">
    <property type="entry name" value="GATase"/>
    <property type="match status" value="1"/>
</dbReference>
<dbReference type="NCBIfam" id="TIGR01368">
    <property type="entry name" value="CPSaseIIsmall"/>
    <property type="match status" value="1"/>
</dbReference>
<comment type="pathway">
    <text evidence="2">Amino-acid biosynthesis; L-arginine biosynthesis; carbamoyl phosphate from bicarbonate: step 1/1.</text>
</comment>